<dbReference type="InterPro" id="IPR043502">
    <property type="entry name" value="DNA/RNA_pol_sf"/>
</dbReference>
<evidence type="ECO:0000256" key="1">
    <source>
        <dbReference type="SAM" id="MobiDB-lite"/>
    </source>
</evidence>
<comment type="caution">
    <text evidence="2">The sequence shown here is derived from an EMBL/GenBank/DDBJ whole genome shotgun (WGS) entry which is preliminary data.</text>
</comment>
<proteinExistence type="predicted"/>
<dbReference type="EMBL" id="JAMSHJ010000001">
    <property type="protein sequence ID" value="KAI5444087.1"/>
    <property type="molecule type" value="Genomic_DNA"/>
</dbReference>
<sequence>MISINGFRLFRIPGLNLRILVQRIWLSSIQWMSCDDSGISPGSVYFGTSQVGFMVSVSNQVHIALPLRYPARRNKSKLMNPPNADILELKEMMKELFNVVQGFALGQKAIFERMERIEKWLITEKIQGNAPSSGVKKLSGNGQHKKEVESSGVHTRKEHGRDCYHPYAATSAIPAGNSSVQQQQPPPQQRAQKAGCQVKKGTTGRQFDKPPVTYTLLFKRLRDLGLVQPRILVPVELHRRPANYDENARCEFHSGAPGHHIEGCRAFKNVVQDLVDSKAINFAPTPEVNADPVPMHDPMGVNVMSEDKGKTEVTDVDQLRTSMSMVERHLMKSGAFPGCDNYCAAVATNGCAMMREIIQRMMEVEMGDEICETPCQAVETVKVENAIVTEKEKKPSISSYKQAMEVVKNGEALGWGKIIDIVVKADMLEVGYHPDQDSSGQNKGRRQPFPFISVGMLNLGHACTVGEEIDGDCELDSWIKSCVPGNWKASKIITVTHHEELARLLRQEEKVIQPHEERVEIVNPGTEEVRKEVKVGAALKASVKSRAKSQTEEGHVADLAKLFDRLRQFKRRLNSDKCTFRVRSGKLLGLIVSERGIEAARRLRQYMLVHTALWISKMDPIKYIFEKPALNGRVARGQMILTEYDIQYTSQKAIKGSVLPDYLAQQPIEDYQPMKFEFPDEDIMVLKLKDCEEPIPEEGPDPESERILMFDGVVSVNGSGVGVALVTPKGSHIARMTFECTNYGGGV</sequence>
<dbReference type="PANTHER" id="PTHR48475">
    <property type="entry name" value="RIBONUCLEASE H"/>
    <property type="match status" value="1"/>
</dbReference>
<dbReference type="AlphaFoldDB" id="A0A9D5BIG2"/>
<reference evidence="2 3" key="1">
    <citation type="journal article" date="2022" name="Nat. Genet.">
        <title>Improved pea reference genome and pan-genome highlight genomic features and evolutionary characteristics.</title>
        <authorList>
            <person name="Yang T."/>
            <person name="Liu R."/>
            <person name="Luo Y."/>
            <person name="Hu S."/>
            <person name="Wang D."/>
            <person name="Wang C."/>
            <person name="Pandey M.K."/>
            <person name="Ge S."/>
            <person name="Xu Q."/>
            <person name="Li N."/>
            <person name="Li G."/>
            <person name="Huang Y."/>
            <person name="Saxena R.K."/>
            <person name="Ji Y."/>
            <person name="Li M."/>
            <person name="Yan X."/>
            <person name="He Y."/>
            <person name="Liu Y."/>
            <person name="Wang X."/>
            <person name="Xiang C."/>
            <person name="Varshney R.K."/>
            <person name="Ding H."/>
            <person name="Gao S."/>
            <person name="Zong X."/>
        </authorList>
    </citation>
    <scope>NUCLEOTIDE SEQUENCE [LARGE SCALE GENOMIC DNA]</scope>
    <source>
        <strain evidence="2 3">cv. Zhongwan 6</strain>
    </source>
</reference>
<dbReference type="SUPFAM" id="SSF56672">
    <property type="entry name" value="DNA/RNA polymerases"/>
    <property type="match status" value="1"/>
</dbReference>
<organism evidence="2 3">
    <name type="scientific">Pisum sativum</name>
    <name type="common">Garden pea</name>
    <name type="synonym">Lathyrus oleraceus</name>
    <dbReference type="NCBI Taxonomy" id="3888"/>
    <lineage>
        <taxon>Eukaryota</taxon>
        <taxon>Viridiplantae</taxon>
        <taxon>Streptophyta</taxon>
        <taxon>Embryophyta</taxon>
        <taxon>Tracheophyta</taxon>
        <taxon>Spermatophyta</taxon>
        <taxon>Magnoliopsida</taxon>
        <taxon>eudicotyledons</taxon>
        <taxon>Gunneridae</taxon>
        <taxon>Pentapetalae</taxon>
        <taxon>rosids</taxon>
        <taxon>fabids</taxon>
        <taxon>Fabales</taxon>
        <taxon>Fabaceae</taxon>
        <taxon>Papilionoideae</taxon>
        <taxon>50 kb inversion clade</taxon>
        <taxon>NPAAA clade</taxon>
        <taxon>Hologalegina</taxon>
        <taxon>IRL clade</taxon>
        <taxon>Fabeae</taxon>
        <taxon>Lathyrus</taxon>
    </lineage>
</organism>
<protein>
    <submittedName>
        <fullName evidence="2">Uncharacterized protein</fullName>
    </submittedName>
</protein>
<evidence type="ECO:0000313" key="2">
    <source>
        <dbReference type="EMBL" id="KAI5444087.1"/>
    </source>
</evidence>
<dbReference type="Gramene" id="Psat01G0263100-T1">
    <property type="protein sequence ID" value="KAI5444087.1"/>
    <property type="gene ID" value="KIW84_012631"/>
</dbReference>
<dbReference type="PANTHER" id="PTHR48475:SF1">
    <property type="entry name" value="RNASE H TYPE-1 DOMAIN-CONTAINING PROTEIN"/>
    <property type="match status" value="1"/>
</dbReference>
<name>A0A9D5BIG2_PEA</name>
<feature type="region of interest" description="Disordered" evidence="1">
    <location>
        <begin position="176"/>
        <end position="205"/>
    </location>
</feature>
<accession>A0A9D5BIG2</accession>
<keyword evidence="3" id="KW-1185">Reference proteome</keyword>
<evidence type="ECO:0000313" key="3">
    <source>
        <dbReference type="Proteomes" id="UP001058974"/>
    </source>
</evidence>
<dbReference type="Gene3D" id="3.30.70.270">
    <property type="match status" value="1"/>
</dbReference>
<gene>
    <name evidence="2" type="ORF">KIW84_012631</name>
</gene>
<feature type="region of interest" description="Disordered" evidence="1">
    <location>
        <begin position="130"/>
        <end position="159"/>
    </location>
</feature>
<dbReference type="InterPro" id="IPR043128">
    <property type="entry name" value="Rev_trsase/Diguanyl_cyclase"/>
</dbReference>
<dbReference type="Proteomes" id="UP001058974">
    <property type="component" value="Chromosome 1"/>
</dbReference>